<feature type="transmembrane region" description="Helical" evidence="1">
    <location>
        <begin position="130"/>
        <end position="147"/>
    </location>
</feature>
<gene>
    <name evidence="2" type="ORF">WH50_17840</name>
</gene>
<keyword evidence="1" id="KW-1133">Transmembrane helix</keyword>
<name>A0ABX5LXE7_9GAMM</name>
<feature type="transmembrane region" description="Helical" evidence="1">
    <location>
        <begin position="7"/>
        <end position="26"/>
    </location>
</feature>
<feature type="transmembrane region" description="Helical" evidence="1">
    <location>
        <begin position="95"/>
        <end position="118"/>
    </location>
</feature>
<evidence type="ECO:0000313" key="3">
    <source>
        <dbReference type="Proteomes" id="UP000248090"/>
    </source>
</evidence>
<dbReference type="EMBL" id="LAPT01000091">
    <property type="protein sequence ID" value="PXF29976.1"/>
    <property type="molecule type" value="Genomic_DNA"/>
</dbReference>
<sequence length="200" mass="22630">MKNTLDYLALANKAIFYLLLCYYLYYAFNDVSNGIRTIPSSYVVFACASLLPFALFDKLCKKRKKTDDSVRLEAAKPAAQTSPLPLSATLNYLKLYVLLIISKYGVLAAFAYTAYLNLSMDPPVIPERQSIFFLIVLFLLVISESRISKRLSCSICNQYLLKQKPEFNILPAISLLKNIKSRQQVICSECSTHNSDIPTR</sequence>
<evidence type="ECO:0000256" key="1">
    <source>
        <dbReference type="SAM" id="Phobius"/>
    </source>
</evidence>
<keyword evidence="3" id="KW-1185">Reference proteome</keyword>
<proteinExistence type="predicted"/>
<dbReference type="RefSeq" id="WP_110188708.1">
    <property type="nucleotide sequence ID" value="NZ_CP177354.1"/>
</dbReference>
<reference evidence="2 3" key="1">
    <citation type="submission" date="2015-03" db="EMBL/GenBank/DDBJ databases">
        <authorList>
            <person name="Krishnan R."/>
            <person name="Midha S."/>
            <person name="Patil P.B."/>
            <person name="Rameshkumar N."/>
        </authorList>
    </citation>
    <scope>NUCLEOTIDE SEQUENCE [LARGE SCALE GENOMIC DNA]</scope>
    <source>
        <strain evidence="2 3">L1E11</strain>
    </source>
</reference>
<organism evidence="2 3">
    <name type="scientific">Pokkaliibacter plantistimulans</name>
    <dbReference type="NCBI Taxonomy" id="1635171"/>
    <lineage>
        <taxon>Bacteria</taxon>
        <taxon>Pseudomonadati</taxon>
        <taxon>Pseudomonadota</taxon>
        <taxon>Gammaproteobacteria</taxon>
        <taxon>Oceanospirillales</taxon>
        <taxon>Balneatrichaceae</taxon>
        <taxon>Pokkaliibacter</taxon>
    </lineage>
</organism>
<evidence type="ECO:0008006" key="4">
    <source>
        <dbReference type="Google" id="ProtNLM"/>
    </source>
</evidence>
<evidence type="ECO:0000313" key="2">
    <source>
        <dbReference type="EMBL" id="PXF29976.1"/>
    </source>
</evidence>
<accession>A0ABX5LXE7</accession>
<protein>
    <recommendedName>
        <fullName evidence="4">MFS transporter</fullName>
    </recommendedName>
</protein>
<keyword evidence="1" id="KW-0472">Membrane</keyword>
<feature type="transmembrane region" description="Helical" evidence="1">
    <location>
        <begin position="38"/>
        <end position="56"/>
    </location>
</feature>
<keyword evidence="1" id="KW-0812">Transmembrane</keyword>
<comment type="caution">
    <text evidence="2">The sequence shown here is derived from an EMBL/GenBank/DDBJ whole genome shotgun (WGS) entry which is preliminary data.</text>
</comment>
<dbReference type="Proteomes" id="UP000248090">
    <property type="component" value="Unassembled WGS sequence"/>
</dbReference>